<dbReference type="HOGENOM" id="CLU_274308_0_0_1"/>
<dbReference type="Gene3D" id="3.40.50.980">
    <property type="match status" value="2"/>
</dbReference>
<organism evidence="5 6">
    <name type="scientific">Pseudocercospora fijiensis (strain CIRAD86)</name>
    <name type="common">Black leaf streak disease fungus</name>
    <name type="synonym">Mycosphaerella fijiensis</name>
    <dbReference type="NCBI Taxonomy" id="383855"/>
    <lineage>
        <taxon>Eukaryota</taxon>
        <taxon>Fungi</taxon>
        <taxon>Dikarya</taxon>
        <taxon>Ascomycota</taxon>
        <taxon>Pezizomycotina</taxon>
        <taxon>Dothideomycetes</taxon>
        <taxon>Dothideomycetidae</taxon>
        <taxon>Mycosphaerellales</taxon>
        <taxon>Mycosphaerellaceae</taxon>
        <taxon>Pseudocercospora</taxon>
    </lineage>
</organism>
<dbReference type="eggNOG" id="KOG1178">
    <property type="taxonomic scope" value="Eukaryota"/>
</dbReference>
<dbReference type="GO" id="GO:0044550">
    <property type="term" value="P:secondary metabolite biosynthetic process"/>
    <property type="evidence" value="ECO:0007669"/>
    <property type="project" value="TreeGrafter"/>
</dbReference>
<name>M3AT90_PSEFD</name>
<dbReference type="SUPFAM" id="SSF56801">
    <property type="entry name" value="Acetyl-CoA synthetase-like"/>
    <property type="match status" value="1"/>
</dbReference>
<dbReference type="SMART" id="SM00823">
    <property type="entry name" value="PKS_PP"/>
    <property type="match status" value="1"/>
</dbReference>
<dbReference type="GO" id="GO:0016874">
    <property type="term" value="F:ligase activity"/>
    <property type="evidence" value="ECO:0007669"/>
    <property type="project" value="UniProtKB-KW"/>
</dbReference>
<dbReference type="STRING" id="383855.M3AT90"/>
<dbReference type="Pfam" id="PF00501">
    <property type="entry name" value="AMP-binding"/>
    <property type="match status" value="1"/>
</dbReference>
<reference evidence="5 6" key="1">
    <citation type="journal article" date="2012" name="PLoS Pathog.">
        <title>Diverse lifestyles and strategies of plant pathogenesis encoded in the genomes of eighteen Dothideomycetes fungi.</title>
        <authorList>
            <person name="Ohm R.A."/>
            <person name="Feau N."/>
            <person name="Henrissat B."/>
            <person name="Schoch C.L."/>
            <person name="Horwitz B.A."/>
            <person name="Barry K.W."/>
            <person name="Condon B.J."/>
            <person name="Copeland A.C."/>
            <person name="Dhillon B."/>
            <person name="Glaser F."/>
            <person name="Hesse C.N."/>
            <person name="Kosti I."/>
            <person name="LaButti K."/>
            <person name="Lindquist E.A."/>
            <person name="Lucas S."/>
            <person name="Salamov A.A."/>
            <person name="Bradshaw R.E."/>
            <person name="Ciuffetti L."/>
            <person name="Hamelin R.C."/>
            <person name="Kema G.H.J."/>
            <person name="Lawrence C."/>
            <person name="Scott J.A."/>
            <person name="Spatafora J.W."/>
            <person name="Turgeon B.G."/>
            <person name="de Wit P.J.G.M."/>
            <person name="Zhong S."/>
            <person name="Goodwin S.B."/>
            <person name="Grigoriev I.V."/>
        </authorList>
    </citation>
    <scope>NUCLEOTIDE SEQUENCE [LARGE SCALE GENOMIC DNA]</scope>
    <source>
        <strain evidence="5 6">CIRAD86</strain>
    </source>
</reference>
<dbReference type="GeneID" id="19333715"/>
<dbReference type="InterPro" id="IPR023213">
    <property type="entry name" value="CAT-like_dom_sf"/>
</dbReference>
<dbReference type="CDD" id="cd05930">
    <property type="entry name" value="A_NRPS"/>
    <property type="match status" value="1"/>
</dbReference>
<dbReference type="InterPro" id="IPR000873">
    <property type="entry name" value="AMP-dep_synth/lig_dom"/>
</dbReference>
<dbReference type="InterPro" id="IPR001242">
    <property type="entry name" value="Condensation_dom"/>
</dbReference>
<dbReference type="PANTHER" id="PTHR45527">
    <property type="entry name" value="NONRIBOSOMAL PEPTIDE SYNTHETASE"/>
    <property type="match status" value="1"/>
</dbReference>
<dbReference type="InterPro" id="IPR020806">
    <property type="entry name" value="PKS_PP-bd"/>
</dbReference>
<evidence type="ECO:0000313" key="5">
    <source>
        <dbReference type="EMBL" id="EME80348.1"/>
    </source>
</evidence>
<evidence type="ECO:0000256" key="1">
    <source>
        <dbReference type="ARBA" id="ARBA00022450"/>
    </source>
</evidence>
<sequence>MQTNKYLINNYAGSTGIPKGVLIEHRGIVRLVKNNTSVNRLPPHPRVAHMSNLAFDAATWEIYGPLLNGGSVVCVDHMAVLDAERIREVFHQQPIVEATFITPALLRSWLAHTPSIFAGLQFLLVGGEPVDTKDLVMAKKLAQSHAVVGNVYGPTENTTFSTIHFISDDEEFPNGVPIGRGISNTGAFVIDGRQRLLTAGAIGELFLTGDGLARGYMDSALNQDHFVELSFLGAQPVRGYRTGDEVRLRPKDGRVEFIRRLDQQLKIRGQRVEIAEIEHIMIQQQEVRNAAVVISTASNDGRPEIICFITTTMHEENTDELGKRRLVQELRDRLRSQLPSYMIPSKIAVLERMPVNSNGKTDRKALLEQAQHLSVVSEGSTSIHTAAPRNDTERKLCEIYARVLSEERDATTIGIDQNFFDLGGHSLLATSLAAHIRRDMDIAISVKEIFQYPTVADLAEWIHSTRSKTPLLTNGSSSGNHHAAALQLLDVDDPERFISEEVLPRLKDYQREAIVDVYPATQLQKTYLYDPRTGLPRPWVNFYWDLNAAESDINRVVHTCRALTTHFDIFRTTFVCVGGVYRQVVLKRLDVPIEVHDTETVNGSCVTISPQHARLELSQEGQAYLRFAICRVPGSSHTRVHLRISHALYDGLSFTHILHAFHALYNDSMNHVIPQSGRYIRYMLESRTKGLGYWRSLLDGSTLTAWSSKPPRDEQMPATRQLGCYIATKTIPVPTIQRKDGITAATIFTAACARTIFTQLNSTTARDIVFGRVVSGRQHLPLKDQDIVGPCTNTVPVRVILDQDGDGEPSSLLLRKIQQQYLNGIPFETIGFEEIRDHCTSWPALCGSFWCATAYNDFSLGEAVVDAVQGGARELSVYEVEMGGVVQEGELIVSVSGQQEFFDRKSVDGMLELVCRMRTGVVICVELDDPTFFLRGPTDLSRQFIPIFSMESTNQGLERRQCPLHESQRRNKWYFSHDRRAVRHQDQRAAPGPGEIKLPFLEDFHPLPAQNGDHYLAISSPCETVLFRDNDGLIQCLVNSHETLTRNKIFQEKNLTKGQSKRYSPHPQRARTLSSIATRELSLSFLYKPRSATHVLLDFFDTSGLSNKRECKEASEYHAQVTTLPFEGSLKLLDKEWYEEVKAEELDAIKRKDHGWRIKRNCDPFGPLV</sequence>
<dbReference type="EMBL" id="KB446561">
    <property type="protein sequence ID" value="EME80348.1"/>
    <property type="molecule type" value="Genomic_DNA"/>
</dbReference>
<accession>M3AT90</accession>
<dbReference type="InterPro" id="IPR036736">
    <property type="entry name" value="ACP-like_sf"/>
</dbReference>
<dbReference type="SUPFAM" id="SSF47336">
    <property type="entry name" value="ACP-like"/>
    <property type="match status" value="1"/>
</dbReference>
<feature type="domain" description="Carrier" evidence="4">
    <location>
        <begin position="387"/>
        <end position="466"/>
    </location>
</feature>
<dbReference type="RefSeq" id="XP_007929313.1">
    <property type="nucleotide sequence ID" value="XM_007931122.1"/>
</dbReference>
<dbReference type="Gene3D" id="3.30.559.10">
    <property type="entry name" value="Chloramphenicol acetyltransferase-like domain"/>
    <property type="match status" value="1"/>
</dbReference>
<keyword evidence="2" id="KW-0597">Phosphoprotein</keyword>
<dbReference type="AlphaFoldDB" id="M3AT90"/>
<gene>
    <name evidence="5" type="ORF">MYCFIDRAFT_177299</name>
</gene>
<dbReference type="SUPFAM" id="SSF52777">
    <property type="entry name" value="CoA-dependent acyltransferases"/>
    <property type="match status" value="2"/>
</dbReference>
<dbReference type="KEGG" id="pfj:MYCFIDRAFT_177299"/>
<keyword evidence="1" id="KW-0596">Phosphopantetheine</keyword>
<dbReference type="OrthoDB" id="3641063at2759"/>
<evidence type="ECO:0000256" key="2">
    <source>
        <dbReference type="ARBA" id="ARBA00022553"/>
    </source>
</evidence>
<dbReference type="Gene3D" id="2.30.38.10">
    <property type="entry name" value="Luciferase, Domain 3"/>
    <property type="match status" value="1"/>
</dbReference>
<dbReference type="InterPro" id="IPR009081">
    <property type="entry name" value="PP-bd_ACP"/>
</dbReference>
<evidence type="ECO:0000259" key="4">
    <source>
        <dbReference type="PROSITE" id="PS50075"/>
    </source>
</evidence>
<keyword evidence="3" id="KW-0436">Ligase</keyword>
<dbReference type="InterPro" id="IPR045851">
    <property type="entry name" value="AMP-bd_C_sf"/>
</dbReference>
<dbReference type="PANTHER" id="PTHR45527:SF1">
    <property type="entry name" value="FATTY ACID SYNTHASE"/>
    <property type="match status" value="1"/>
</dbReference>
<dbReference type="GO" id="GO:0043041">
    <property type="term" value="P:amino acid activation for nonribosomal peptide biosynthetic process"/>
    <property type="evidence" value="ECO:0007669"/>
    <property type="project" value="TreeGrafter"/>
</dbReference>
<dbReference type="VEuPathDB" id="FungiDB:MYCFIDRAFT_177299"/>
<dbReference type="Pfam" id="PF13193">
    <property type="entry name" value="AMP-binding_C"/>
    <property type="match status" value="1"/>
</dbReference>
<dbReference type="Gene3D" id="3.30.559.30">
    <property type="entry name" value="Nonribosomal peptide synthetase, condensation domain"/>
    <property type="match status" value="1"/>
</dbReference>
<evidence type="ECO:0000256" key="3">
    <source>
        <dbReference type="ARBA" id="ARBA00022598"/>
    </source>
</evidence>
<dbReference type="InterPro" id="IPR025110">
    <property type="entry name" value="AMP-bd_C"/>
</dbReference>
<dbReference type="Proteomes" id="UP000016932">
    <property type="component" value="Unassembled WGS sequence"/>
</dbReference>
<dbReference type="Gene3D" id="1.10.1200.10">
    <property type="entry name" value="ACP-like"/>
    <property type="match status" value="1"/>
</dbReference>
<dbReference type="GO" id="GO:0031177">
    <property type="term" value="F:phosphopantetheine binding"/>
    <property type="evidence" value="ECO:0007669"/>
    <property type="project" value="InterPro"/>
</dbReference>
<dbReference type="Gene3D" id="3.30.300.30">
    <property type="match status" value="1"/>
</dbReference>
<evidence type="ECO:0000313" key="6">
    <source>
        <dbReference type="Proteomes" id="UP000016932"/>
    </source>
</evidence>
<dbReference type="FunFam" id="1.10.1200.10:FF:000005">
    <property type="entry name" value="Nonribosomal peptide synthetase 1"/>
    <property type="match status" value="1"/>
</dbReference>
<protein>
    <recommendedName>
        <fullName evidence="4">Carrier domain-containing protein</fullName>
    </recommendedName>
</protein>
<dbReference type="GO" id="GO:0005737">
    <property type="term" value="C:cytoplasm"/>
    <property type="evidence" value="ECO:0007669"/>
    <property type="project" value="TreeGrafter"/>
</dbReference>
<dbReference type="Pfam" id="PF00668">
    <property type="entry name" value="Condensation"/>
    <property type="match status" value="1"/>
</dbReference>
<dbReference type="PROSITE" id="PS50075">
    <property type="entry name" value="CARRIER"/>
    <property type="match status" value="1"/>
</dbReference>
<proteinExistence type="predicted"/>
<keyword evidence="6" id="KW-1185">Reference proteome</keyword>
<dbReference type="Pfam" id="PF00550">
    <property type="entry name" value="PP-binding"/>
    <property type="match status" value="1"/>
</dbReference>